<dbReference type="OrthoDB" id="3913028at2759"/>
<dbReference type="AlphaFoldDB" id="A0A9P4HUP5"/>
<proteinExistence type="predicted"/>
<keyword evidence="4" id="KW-1185">Reference proteome</keyword>
<protein>
    <submittedName>
        <fullName evidence="3">Uncharacterized protein</fullName>
    </submittedName>
</protein>
<reference evidence="3" key="1">
    <citation type="journal article" date="2020" name="Stud. Mycol.">
        <title>101 Dothideomycetes genomes: a test case for predicting lifestyles and emergence of pathogens.</title>
        <authorList>
            <person name="Haridas S."/>
            <person name="Albert R."/>
            <person name="Binder M."/>
            <person name="Bloem J."/>
            <person name="Labutti K."/>
            <person name="Salamov A."/>
            <person name="Andreopoulos B."/>
            <person name="Baker S."/>
            <person name="Barry K."/>
            <person name="Bills G."/>
            <person name="Bluhm B."/>
            <person name="Cannon C."/>
            <person name="Castanera R."/>
            <person name="Culley D."/>
            <person name="Daum C."/>
            <person name="Ezra D."/>
            <person name="Gonzalez J."/>
            <person name="Henrissat B."/>
            <person name="Kuo A."/>
            <person name="Liang C."/>
            <person name="Lipzen A."/>
            <person name="Lutzoni F."/>
            <person name="Magnuson J."/>
            <person name="Mondo S."/>
            <person name="Nolan M."/>
            <person name="Ohm R."/>
            <person name="Pangilinan J."/>
            <person name="Park H.-J."/>
            <person name="Ramirez L."/>
            <person name="Alfaro M."/>
            <person name="Sun H."/>
            <person name="Tritt A."/>
            <person name="Yoshinaga Y."/>
            <person name="Zwiers L.-H."/>
            <person name="Turgeon B."/>
            <person name="Goodwin S."/>
            <person name="Spatafora J."/>
            <person name="Crous P."/>
            <person name="Grigoriev I."/>
        </authorList>
    </citation>
    <scope>NUCLEOTIDE SEQUENCE</scope>
    <source>
        <strain evidence="3">CBS 121410</strain>
    </source>
</reference>
<accession>A0A9P4HUP5</accession>
<evidence type="ECO:0000313" key="2">
    <source>
        <dbReference type="EMBL" id="KAF2084112.1"/>
    </source>
</evidence>
<feature type="non-terminal residue" evidence="3">
    <location>
        <position position="1"/>
    </location>
</feature>
<evidence type="ECO:0000256" key="1">
    <source>
        <dbReference type="SAM" id="MobiDB-lite"/>
    </source>
</evidence>
<feature type="region of interest" description="Disordered" evidence="1">
    <location>
        <begin position="116"/>
        <end position="142"/>
    </location>
</feature>
<evidence type="ECO:0000313" key="4">
    <source>
        <dbReference type="Proteomes" id="UP000799776"/>
    </source>
</evidence>
<feature type="non-terminal residue" evidence="3">
    <location>
        <position position="142"/>
    </location>
</feature>
<dbReference type="Proteomes" id="UP000799776">
    <property type="component" value="Unassembled WGS sequence"/>
</dbReference>
<evidence type="ECO:0000313" key="3">
    <source>
        <dbReference type="EMBL" id="KAF2088390.1"/>
    </source>
</evidence>
<dbReference type="EMBL" id="ML978716">
    <property type="protein sequence ID" value="KAF2088390.1"/>
    <property type="molecule type" value="Genomic_DNA"/>
</dbReference>
<comment type="caution">
    <text evidence="3">The sequence shown here is derived from an EMBL/GenBank/DDBJ whole genome shotgun (WGS) entry which is preliminary data.</text>
</comment>
<name>A0A9P4HUP5_9PEZI</name>
<organism evidence="3 4">
    <name type="scientific">Saccharata proteae CBS 121410</name>
    <dbReference type="NCBI Taxonomy" id="1314787"/>
    <lineage>
        <taxon>Eukaryota</taxon>
        <taxon>Fungi</taxon>
        <taxon>Dikarya</taxon>
        <taxon>Ascomycota</taxon>
        <taxon>Pezizomycotina</taxon>
        <taxon>Dothideomycetes</taxon>
        <taxon>Dothideomycetes incertae sedis</taxon>
        <taxon>Botryosphaeriales</taxon>
        <taxon>Saccharataceae</taxon>
        <taxon>Saccharata</taxon>
    </lineage>
</organism>
<gene>
    <name evidence="2" type="ORF">K490DRAFT_11412</name>
    <name evidence="3" type="ORF">K490DRAFT_16993</name>
</gene>
<sequence>STTSSRSSEKYGLDEKDTSSILVYRYRGGLDVSSQEELSKTVDKDPRLRVSRKRIPRGDSRVEVKTEDLYNEPERSEYQKYPNFRNSLANIGLPSSVYWKRLLFNQFQDLYIVSPESSPASSLNNSMESSQRLSPSSTFEDD</sequence>
<dbReference type="EMBL" id="ML978746">
    <property type="protein sequence ID" value="KAF2084112.1"/>
    <property type="molecule type" value="Genomic_DNA"/>
</dbReference>